<reference evidence="2" key="1">
    <citation type="journal article" date="2003" name="Genome Biol.">
        <title>An integrated gene annotation and transcriptional profiling approach towards the full gene content of the Drosophila genome.</title>
        <authorList>
            <person name="Hild M."/>
            <person name="Beckmann B."/>
            <person name="Haas S.A."/>
            <person name="Koch B."/>
            <person name="Solovyev V."/>
            <person name="Busold C."/>
            <person name="Fellenberg K."/>
            <person name="Boutros M."/>
            <person name="Vingron M."/>
            <person name="Sauer F."/>
            <person name="Hoheisel J.D."/>
            <person name="Paro R."/>
        </authorList>
    </citation>
    <scope>NUCLEOTIDE SEQUENCE</scope>
</reference>
<protein>
    <submittedName>
        <fullName evidence="2">HDC13188</fullName>
    </submittedName>
</protein>
<feature type="compositionally biased region" description="Low complexity" evidence="1">
    <location>
        <begin position="24"/>
        <end position="33"/>
    </location>
</feature>
<feature type="region of interest" description="Disordered" evidence="1">
    <location>
        <begin position="1"/>
        <end position="33"/>
    </location>
</feature>
<proteinExistence type="predicted"/>
<evidence type="ECO:0000313" key="2">
    <source>
        <dbReference type="EMBL" id="DAA03992.1"/>
    </source>
</evidence>
<dbReference type="AlphaFoldDB" id="Q6IK80"/>
<feature type="compositionally biased region" description="Basic residues" evidence="1">
    <location>
        <begin position="1"/>
        <end position="13"/>
    </location>
</feature>
<organism evidence="2">
    <name type="scientific">Drosophila melanogaster</name>
    <name type="common">Fruit fly</name>
    <dbReference type="NCBI Taxonomy" id="7227"/>
    <lineage>
        <taxon>Eukaryota</taxon>
        <taxon>Metazoa</taxon>
        <taxon>Ecdysozoa</taxon>
        <taxon>Arthropoda</taxon>
        <taxon>Hexapoda</taxon>
        <taxon>Insecta</taxon>
        <taxon>Pterygota</taxon>
        <taxon>Neoptera</taxon>
        <taxon>Endopterygota</taxon>
        <taxon>Diptera</taxon>
        <taxon>Brachycera</taxon>
        <taxon>Muscomorpha</taxon>
        <taxon>Ephydroidea</taxon>
        <taxon>Drosophilidae</taxon>
        <taxon>Drosophila</taxon>
        <taxon>Sophophora</taxon>
    </lineage>
</organism>
<accession>Q6IK80</accession>
<name>Q6IK80_DROME</name>
<dbReference type="EMBL" id="BK002486">
    <property type="protein sequence ID" value="DAA03992.1"/>
    <property type="molecule type" value="Genomic_DNA"/>
</dbReference>
<evidence type="ECO:0000256" key="1">
    <source>
        <dbReference type="SAM" id="MobiDB-lite"/>
    </source>
</evidence>
<sequence>MPRGRAFRCHSQWKTRTQPARAKPNPSLNPNLNRNYTRLLELGHPLPKGFGFCGRDRSTGGQKSGIWNLGSGILDSGVRTRGTRDADIQTCRQPNIPIRIAQATARPANNSISCNLWWLQPPHPQSAQKFLCSLQRNRVCDSGSVQ</sequence>
<gene>
    <name evidence="2" type="ORF">HDC13188</name>
</gene>